<reference evidence="2 3" key="1">
    <citation type="submission" date="2018-05" db="EMBL/GenBank/DDBJ databases">
        <title>Leucothrix arctica sp. nov., isolated from Arctic seawater.</title>
        <authorList>
            <person name="Choi A."/>
            <person name="Baek K."/>
        </authorList>
    </citation>
    <scope>NUCLEOTIDE SEQUENCE [LARGE SCALE GENOMIC DNA]</scope>
    <source>
        <strain evidence="2 3">JCM 18388</strain>
    </source>
</reference>
<dbReference type="EMBL" id="QGKM01000120">
    <property type="protein sequence ID" value="PWQ92110.1"/>
    <property type="molecule type" value="Genomic_DNA"/>
</dbReference>
<evidence type="ECO:0008006" key="4">
    <source>
        <dbReference type="Google" id="ProtNLM"/>
    </source>
</evidence>
<feature type="non-terminal residue" evidence="2">
    <location>
        <position position="470"/>
    </location>
</feature>
<name>A0A317C715_9GAMM</name>
<keyword evidence="1" id="KW-0812">Transmembrane</keyword>
<dbReference type="Gene3D" id="1.25.40.10">
    <property type="entry name" value="Tetratricopeptide repeat domain"/>
    <property type="match status" value="1"/>
</dbReference>
<dbReference type="Proteomes" id="UP000245539">
    <property type="component" value="Unassembled WGS sequence"/>
</dbReference>
<sequence length="470" mass="53634">MCRTNFLSQKFMNVNLFELIKHPVMILILTLLGAIGDITTIEGKPVVLYLFLASAFAFFFIFFVAKQKKGKLLRFSIIGMVVFILIFSLQKIFAQSENGLLAEKFPAASKIQLKLYKTLYSTYENTEIIIDGNREIKSTLDSNQEKLNVLISNNPISVSVVSPYSKKKITGEVDTELQNKCYSFVDYGNSELLFLNHKAAAENLSRYLEKNEANLSFEESGEKNCILGLRLLGVNMNEAIKHFKTALSLNPNNIGAMLGMAKSQLPEEAYKNYIIRAYEIVEEKNNVSALPFIIEADMQLKQHSDDYAARDELIESAIQISDSLRLGVNSERLKEFRLSSKINTMNDEQLSGLLKKQFSKCNIQSFYIREIACFVTRARIFNQLKQYDDVSIELKRAIDVAIQQHDIPTEILLINLLVTEGNPPFSWREREKILLCLLPRAEKFAHWSLLLETYSNLAHIASFSELWSRV</sequence>
<keyword evidence="3" id="KW-1185">Reference proteome</keyword>
<evidence type="ECO:0000313" key="3">
    <source>
        <dbReference type="Proteomes" id="UP000245539"/>
    </source>
</evidence>
<feature type="transmembrane region" description="Helical" evidence="1">
    <location>
        <begin position="72"/>
        <end position="89"/>
    </location>
</feature>
<keyword evidence="1" id="KW-1133">Transmembrane helix</keyword>
<proteinExistence type="predicted"/>
<gene>
    <name evidence="2" type="ORF">DKW60_22840</name>
</gene>
<evidence type="ECO:0000256" key="1">
    <source>
        <dbReference type="SAM" id="Phobius"/>
    </source>
</evidence>
<comment type="caution">
    <text evidence="2">The sequence shown here is derived from an EMBL/GenBank/DDBJ whole genome shotgun (WGS) entry which is preliminary data.</text>
</comment>
<accession>A0A317C715</accession>
<organism evidence="2 3">
    <name type="scientific">Leucothrix pacifica</name>
    <dbReference type="NCBI Taxonomy" id="1247513"/>
    <lineage>
        <taxon>Bacteria</taxon>
        <taxon>Pseudomonadati</taxon>
        <taxon>Pseudomonadota</taxon>
        <taxon>Gammaproteobacteria</taxon>
        <taxon>Thiotrichales</taxon>
        <taxon>Thiotrichaceae</taxon>
        <taxon>Leucothrix</taxon>
    </lineage>
</organism>
<keyword evidence="1" id="KW-0472">Membrane</keyword>
<protein>
    <recommendedName>
        <fullName evidence="4">Tetratricopeptide repeat protein</fullName>
    </recommendedName>
</protein>
<dbReference type="SUPFAM" id="SSF48452">
    <property type="entry name" value="TPR-like"/>
    <property type="match status" value="1"/>
</dbReference>
<evidence type="ECO:0000313" key="2">
    <source>
        <dbReference type="EMBL" id="PWQ92110.1"/>
    </source>
</evidence>
<dbReference type="InterPro" id="IPR011990">
    <property type="entry name" value="TPR-like_helical_dom_sf"/>
</dbReference>
<feature type="transmembrane region" description="Helical" evidence="1">
    <location>
        <begin position="46"/>
        <end position="65"/>
    </location>
</feature>
<dbReference type="AlphaFoldDB" id="A0A317C715"/>